<keyword evidence="9" id="KW-0560">Oxidoreductase</keyword>
<evidence type="ECO:0000256" key="4">
    <source>
        <dbReference type="ARBA" id="ARBA00022448"/>
    </source>
</evidence>
<evidence type="ECO:0000256" key="15">
    <source>
        <dbReference type="SAM" id="Phobius"/>
    </source>
</evidence>
<evidence type="ECO:0000256" key="3">
    <source>
        <dbReference type="ARBA" id="ARBA00012668"/>
    </source>
</evidence>
<feature type="region of interest" description="Disordered" evidence="14">
    <location>
        <begin position="733"/>
        <end position="766"/>
    </location>
</feature>
<proteinExistence type="inferred from homology"/>
<evidence type="ECO:0000256" key="7">
    <source>
        <dbReference type="ARBA" id="ARBA00022982"/>
    </source>
</evidence>
<keyword evidence="10" id="KW-0406">Ion transport</keyword>
<feature type="compositionally biased region" description="Low complexity" evidence="14">
    <location>
        <begin position="917"/>
        <end position="929"/>
    </location>
</feature>
<dbReference type="InterPro" id="IPR017927">
    <property type="entry name" value="FAD-bd_FR_type"/>
</dbReference>
<keyword evidence="18" id="KW-1185">Reference proteome</keyword>
<sequence>MTVTGATTVPVATTSYTPPFKYVTSYPPPVLITGTVTGPVNNNPTNGYAPGTEGDSQYAWAYLNAHMMSTPSYRYAYILWMAFALIALIYIVAHHARLGRGSVPASLSRWSMRRHIVGSKKPGRRNRALPSNGVLSVGILLVVPVVALSIIGPDYIAPWASTFNFTARALKIRSSATAPSVTIQKSLWTLGSRMGFIAFALMPLVVLLALKSPPVAFLSLRPTAQLFADKLATLHRITAWLIWAITTAHVVLWTVQLFQDQYQGIPTWVYLWGNYRFICGAVAYFAMTALMVMSLRPVRKHRYELFFGSHVVLVIITIAASAAHHPVLWYWMAAAAGLWLCERVTRYLRFAYINKLWGRRSSKTHVAGRRYQDIGGHQYDGELDVKQPVDFGYHNPYYGAEKLNKTLPKTPRNVSGLTHHSQAEFATPRQTTGYYDDEQLPDQQAGPFADPYRRRQRPTSFSTTTTSVERDTPAFPIQEEFPASLGRGGLPSSHPIDPPLQRRPLAIPVGYAQAQLLPSRTIRLTINAPRPFRWAAGQSCLLYLPELSKTQSHPFTIINNSGEHEIVILVKARKGLTRKLYDLIRDRSFQAMGSKEPYDRHVSMASIGSVSVGGRTGMSAPPVHVRAWVDGPFGSAGRVPWHEFSTVTIICGGSGVSFGAAVCDYVCRTMAERMGQQDSKYRTRRVRFCWVAREYAEIAWVAAQLYRCTQMVAADKLEISIFVTHSRGNPYDSLSRPQPGFMRHERRGSADSAMSDMSASVNGSFEQGNESVSYADVIDLTNYDDEEDVNDPAEQQFSDRLQHQGKVQRAKSRKAYRVRGERTSYVPSAYPPTRPSHLAYGDEGHGHFPRGPRSMYDDDEAASSRHPLSHHEEMDAEKQYALAAQGAPQALLSPDTSKFQQDAMPPDPRYAFPPPSSGHGMSRSGSSGPFSHQNPFYGGAEPYSVGQDLSHQAAGPFHTIAHARNDSYRSIADSVGYDPFATRGGPMGTSFGRGTSSPAPSIFLGDDQHSIAGDSIRHLSAQTPRSGSMVYLANPESGDGSADPGLWIDRADYHALNAMTEMASAGKPKLATVLEEEISRAEGRMIVATCGPVTLNTVVRNLVADSISPSRIRHGDKRGHVAIYSEDYET</sequence>
<evidence type="ECO:0000256" key="11">
    <source>
        <dbReference type="ARBA" id="ARBA00023136"/>
    </source>
</evidence>
<dbReference type="InParanoid" id="A0A1Y1UN06"/>
<dbReference type="InterPro" id="IPR013121">
    <property type="entry name" value="Fe_red_NAD-bd_6"/>
</dbReference>
<evidence type="ECO:0000256" key="5">
    <source>
        <dbReference type="ARBA" id="ARBA00022475"/>
    </source>
</evidence>
<feature type="transmembrane region" description="Helical" evidence="15">
    <location>
        <begin position="275"/>
        <end position="293"/>
    </location>
</feature>
<comment type="caution">
    <text evidence="17">The sequence shown here is derived from an EMBL/GenBank/DDBJ whole genome shotgun (WGS) entry which is preliminary data.</text>
</comment>
<evidence type="ECO:0000256" key="10">
    <source>
        <dbReference type="ARBA" id="ARBA00023065"/>
    </source>
</evidence>
<dbReference type="CDD" id="cd06186">
    <property type="entry name" value="NOX_Duox_like_FAD_NADP"/>
    <property type="match status" value="1"/>
</dbReference>
<feature type="domain" description="FAD-binding FR-type" evidence="16">
    <location>
        <begin position="504"/>
        <end position="622"/>
    </location>
</feature>
<keyword evidence="8 15" id="KW-1133">Transmembrane helix</keyword>
<name>A0A1Y1UN06_9TREE</name>
<dbReference type="PANTHER" id="PTHR32361:SF9">
    <property type="entry name" value="FERRIC REDUCTASE TRANSMEMBRANE COMPONENT 3-RELATED"/>
    <property type="match status" value="1"/>
</dbReference>
<gene>
    <name evidence="17" type="ORF">BD324DRAFT_619556</name>
</gene>
<feature type="transmembrane region" description="Helical" evidence="15">
    <location>
        <begin position="129"/>
        <end position="151"/>
    </location>
</feature>
<dbReference type="InterPro" id="IPR017938">
    <property type="entry name" value="Riboflavin_synthase-like_b-brl"/>
</dbReference>
<evidence type="ECO:0000313" key="17">
    <source>
        <dbReference type="EMBL" id="ORX39399.1"/>
    </source>
</evidence>
<dbReference type="GeneID" id="33556989"/>
<feature type="region of interest" description="Disordered" evidence="14">
    <location>
        <begin position="410"/>
        <end position="475"/>
    </location>
</feature>
<dbReference type="SFLD" id="SFLDS00052">
    <property type="entry name" value="Ferric_Reductase_Domain"/>
    <property type="match status" value="1"/>
</dbReference>
<feature type="transmembrane region" description="Helical" evidence="15">
    <location>
        <begin position="75"/>
        <end position="93"/>
    </location>
</feature>
<evidence type="ECO:0000256" key="1">
    <source>
        <dbReference type="ARBA" id="ARBA00004651"/>
    </source>
</evidence>
<dbReference type="InterPro" id="IPR039261">
    <property type="entry name" value="FNR_nucleotide-bd"/>
</dbReference>
<keyword evidence="4" id="KW-0813">Transport</keyword>
<dbReference type="STRING" id="4999.A0A1Y1UN06"/>
<feature type="compositionally biased region" description="Low complexity" evidence="14">
    <location>
        <begin position="750"/>
        <end position="760"/>
    </location>
</feature>
<evidence type="ECO:0000256" key="6">
    <source>
        <dbReference type="ARBA" id="ARBA00022692"/>
    </source>
</evidence>
<keyword evidence="11 15" id="KW-0472">Membrane</keyword>
<protein>
    <recommendedName>
        <fullName evidence="3">ferric-chelate reductase (NADPH)</fullName>
        <ecNumber evidence="3">1.16.1.9</ecNumber>
    </recommendedName>
</protein>
<dbReference type="GO" id="GO:0005886">
    <property type="term" value="C:plasma membrane"/>
    <property type="evidence" value="ECO:0007669"/>
    <property type="project" value="UniProtKB-SubCell"/>
</dbReference>
<dbReference type="InterPro" id="IPR051410">
    <property type="entry name" value="Ferric/Cupric_Reductase"/>
</dbReference>
<feature type="region of interest" description="Disordered" evidence="14">
    <location>
        <begin position="800"/>
        <end position="874"/>
    </location>
</feature>
<keyword evidence="6 15" id="KW-0812">Transmembrane</keyword>
<dbReference type="GO" id="GO:0006879">
    <property type="term" value="P:intracellular iron ion homeostasis"/>
    <property type="evidence" value="ECO:0007669"/>
    <property type="project" value="TreeGrafter"/>
</dbReference>
<comment type="catalytic activity">
    <reaction evidence="13">
        <text>2 a Fe(II)-siderophore + NADP(+) + H(+) = 2 a Fe(III)-siderophore + NADPH</text>
        <dbReference type="Rhea" id="RHEA:28795"/>
        <dbReference type="Rhea" id="RHEA-COMP:11342"/>
        <dbReference type="Rhea" id="RHEA-COMP:11344"/>
        <dbReference type="ChEBI" id="CHEBI:15378"/>
        <dbReference type="ChEBI" id="CHEBI:29033"/>
        <dbReference type="ChEBI" id="CHEBI:29034"/>
        <dbReference type="ChEBI" id="CHEBI:57783"/>
        <dbReference type="ChEBI" id="CHEBI:58349"/>
        <dbReference type="EC" id="1.16.1.9"/>
    </reaction>
</comment>
<comment type="subcellular location">
    <subcellularLocation>
        <location evidence="1">Cell membrane</location>
        <topology evidence="1">Multi-pass membrane protein</topology>
    </subcellularLocation>
</comment>
<dbReference type="Pfam" id="PF01794">
    <property type="entry name" value="Ferric_reduct"/>
    <property type="match status" value="1"/>
</dbReference>
<feature type="transmembrane region" description="Helical" evidence="15">
    <location>
        <begin position="305"/>
        <end position="322"/>
    </location>
</feature>
<feature type="region of interest" description="Disordered" evidence="14">
    <location>
        <begin position="896"/>
        <end position="943"/>
    </location>
</feature>
<dbReference type="PANTHER" id="PTHR32361">
    <property type="entry name" value="FERRIC/CUPRIC REDUCTASE TRANSMEMBRANE COMPONENT"/>
    <property type="match status" value="1"/>
</dbReference>
<organism evidence="17 18">
    <name type="scientific">Kockovaella imperatae</name>
    <dbReference type="NCBI Taxonomy" id="4999"/>
    <lineage>
        <taxon>Eukaryota</taxon>
        <taxon>Fungi</taxon>
        <taxon>Dikarya</taxon>
        <taxon>Basidiomycota</taxon>
        <taxon>Agaricomycotina</taxon>
        <taxon>Tremellomycetes</taxon>
        <taxon>Tremellales</taxon>
        <taxon>Cuniculitremaceae</taxon>
        <taxon>Kockovaella</taxon>
    </lineage>
</organism>
<dbReference type="Proteomes" id="UP000193218">
    <property type="component" value="Unassembled WGS sequence"/>
</dbReference>
<feature type="transmembrane region" description="Helical" evidence="15">
    <location>
        <begin position="237"/>
        <end position="255"/>
    </location>
</feature>
<evidence type="ECO:0000256" key="12">
    <source>
        <dbReference type="ARBA" id="ARBA00023180"/>
    </source>
</evidence>
<evidence type="ECO:0000256" key="8">
    <source>
        <dbReference type="ARBA" id="ARBA00022989"/>
    </source>
</evidence>
<keyword evidence="5" id="KW-1003">Cell membrane</keyword>
<dbReference type="InterPro" id="IPR013112">
    <property type="entry name" value="FAD-bd_8"/>
</dbReference>
<dbReference type="AlphaFoldDB" id="A0A1Y1UN06"/>
<dbReference type="Gene3D" id="3.40.50.80">
    <property type="entry name" value="Nucleotide-binding domain of ferredoxin-NADP reductase (FNR) module"/>
    <property type="match status" value="1"/>
</dbReference>
<dbReference type="EMBL" id="NBSH01000003">
    <property type="protein sequence ID" value="ORX39399.1"/>
    <property type="molecule type" value="Genomic_DNA"/>
</dbReference>
<keyword evidence="12" id="KW-0325">Glycoprotein</keyword>
<keyword evidence="7" id="KW-0249">Electron transport</keyword>
<feature type="compositionally biased region" description="Pro residues" evidence="14">
    <location>
        <begin position="905"/>
        <end position="916"/>
    </location>
</feature>
<evidence type="ECO:0000256" key="13">
    <source>
        <dbReference type="ARBA" id="ARBA00048483"/>
    </source>
</evidence>
<dbReference type="GO" id="GO:0052851">
    <property type="term" value="F:ferric-chelate reductase (NADPH) activity"/>
    <property type="evidence" value="ECO:0007669"/>
    <property type="project" value="UniProtKB-EC"/>
</dbReference>
<dbReference type="GO" id="GO:0015677">
    <property type="term" value="P:copper ion import"/>
    <property type="evidence" value="ECO:0007669"/>
    <property type="project" value="TreeGrafter"/>
</dbReference>
<evidence type="ECO:0000313" key="18">
    <source>
        <dbReference type="Proteomes" id="UP000193218"/>
    </source>
</evidence>
<comment type="similarity">
    <text evidence="2">Belongs to the ferric reductase (FRE) family.</text>
</comment>
<accession>A0A1Y1UN06</accession>
<dbReference type="Pfam" id="PF08030">
    <property type="entry name" value="NAD_binding_6"/>
    <property type="match status" value="1"/>
</dbReference>
<evidence type="ECO:0000256" key="9">
    <source>
        <dbReference type="ARBA" id="ARBA00023002"/>
    </source>
</evidence>
<feature type="compositionally biased region" description="Polar residues" evidence="14">
    <location>
        <begin position="458"/>
        <end position="467"/>
    </location>
</feature>
<dbReference type="PROSITE" id="PS51384">
    <property type="entry name" value="FAD_FR"/>
    <property type="match status" value="1"/>
</dbReference>
<reference evidence="17 18" key="1">
    <citation type="submission" date="2017-03" db="EMBL/GenBank/DDBJ databases">
        <title>Widespread Adenine N6-methylation of Active Genes in Fungi.</title>
        <authorList>
            <consortium name="DOE Joint Genome Institute"/>
            <person name="Mondo S.J."/>
            <person name="Dannebaum R.O."/>
            <person name="Kuo R.C."/>
            <person name="Louie K.B."/>
            <person name="Bewick A.J."/>
            <person name="Labutti K."/>
            <person name="Haridas S."/>
            <person name="Kuo A."/>
            <person name="Salamov A."/>
            <person name="Ahrendt S.R."/>
            <person name="Lau R."/>
            <person name="Bowen B.P."/>
            <person name="Lipzen A."/>
            <person name="Sullivan W."/>
            <person name="Andreopoulos W.B."/>
            <person name="Clum A."/>
            <person name="Lindquist E."/>
            <person name="Daum C."/>
            <person name="Northen T.R."/>
            <person name="Ramamoorthy G."/>
            <person name="Schmitz R.J."/>
            <person name="Gryganskyi A."/>
            <person name="Culley D."/>
            <person name="Magnuson J."/>
            <person name="James T.Y."/>
            <person name="O'Malley M.A."/>
            <person name="Stajich J.E."/>
            <person name="Spatafora J.W."/>
            <person name="Visel A."/>
            <person name="Grigoriev I.V."/>
        </authorList>
    </citation>
    <scope>NUCLEOTIDE SEQUENCE [LARGE SCALE GENOMIC DNA]</scope>
    <source>
        <strain evidence="17 18">NRRL Y-17943</strain>
    </source>
</reference>
<feature type="compositionally biased region" description="Basic residues" evidence="14">
    <location>
        <begin position="806"/>
        <end position="817"/>
    </location>
</feature>
<evidence type="ECO:0000259" key="16">
    <source>
        <dbReference type="PROSITE" id="PS51384"/>
    </source>
</evidence>
<feature type="transmembrane region" description="Helical" evidence="15">
    <location>
        <begin position="196"/>
        <end position="217"/>
    </location>
</feature>
<dbReference type="Pfam" id="PF08022">
    <property type="entry name" value="FAD_binding_8"/>
    <property type="match status" value="1"/>
</dbReference>
<dbReference type="SUPFAM" id="SSF63380">
    <property type="entry name" value="Riboflavin synthase domain-like"/>
    <property type="match status" value="1"/>
</dbReference>
<dbReference type="RefSeq" id="XP_021873262.1">
    <property type="nucleotide sequence ID" value="XM_022015181.1"/>
</dbReference>
<evidence type="ECO:0000256" key="2">
    <source>
        <dbReference type="ARBA" id="ARBA00006278"/>
    </source>
</evidence>
<dbReference type="EC" id="1.16.1.9" evidence="3"/>
<dbReference type="InterPro" id="IPR013130">
    <property type="entry name" value="Fe3_Rdtase_TM_dom"/>
</dbReference>
<dbReference type="OrthoDB" id="10006946at2759"/>
<evidence type="ECO:0000256" key="14">
    <source>
        <dbReference type="SAM" id="MobiDB-lite"/>
    </source>
</evidence>
<dbReference type="GO" id="GO:0006826">
    <property type="term" value="P:iron ion transport"/>
    <property type="evidence" value="ECO:0007669"/>
    <property type="project" value="TreeGrafter"/>
</dbReference>